<gene>
    <name evidence="6" type="ORF">GALL_54940</name>
</gene>
<keyword evidence="4" id="KW-0804">Transcription</keyword>
<keyword evidence="2" id="KW-0731">Sigma factor</keyword>
<dbReference type="GO" id="GO:0003677">
    <property type="term" value="F:DNA binding"/>
    <property type="evidence" value="ECO:0007669"/>
    <property type="project" value="UniProtKB-KW"/>
</dbReference>
<evidence type="ECO:0000256" key="2">
    <source>
        <dbReference type="ARBA" id="ARBA00023082"/>
    </source>
</evidence>
<dbReference type="NCBIfam" id="TIGR02937">
    <property type="entry name" value="sigma70-ECF"/>
    <property type="match status" value="1"/>
</dbReference>
<organism evidence="6">
    <name type="scientific">mine drainage metagenome</name>
    <dbReference type="NCBI Taxonomy" id="410659"/>
    <lineage>
        <taxon>unclassified sequences</taxon>
        <taxon>metagenomes</taxon>
        <taxon>ecological metagenomes</taxon>
    </lineage>
</organism>
<comment type="caution">
    <text evidence="6">The sequence shown here is derived from an EMBL/GenBank/DDBJ whole genome shotgun (WGS) entry which is preliminary data.</text>
</comment>
<dbReference type="PANTHER" id="PTHR43133">
    <property type="entry name" value="RNA POLYMERASE ECF-TYPE SIGMA FACTO"/>
    <property type="match status" value="1"/>
</dbReference>
<evidence type="ECO:0000256" key="3">
    <source>
        <dbReference type="ARBA" id="ARBA00023125"/>
    </source>
</evidence>
<reference evidence="6" key="1">
    <citation type="submission" date="2016-10" db="EMBL/GenBank/DDBJ databases">
        <title>Sequence of Gallionella enrichment culture.</title>
        <authorList>
            <person name="Poehlein A."/>
            <person name="Muehling M."/>
            <person name="Daniel R."/>
        </authorList>
    </citation>
    <scope>NUCLEOTIDE SEQUENCE</scope>
</reference>
<keyword evidence="1" id="KW-0805">Transcription regulation</keyword>
<dbReference type="EMBL" id="MLJW01000015">
    <property type="protein sequence ID" value="OIR13110.1"/>
    <property type="molecule type" value="Genomic_DNA"/>
</dbReference>
<dbReference type="Gene3D" id="1.10.1740.10">
    <property type="match status" value="1"/>
</dbReference>
<dbReference type="InterPro" id="IPR039425">
    <property type="entry name" value="RNA_pol_sigma-70-like"/>
</dbReference>
<dbReference type="InterPro" id="IPR014284">
    <property type="entry name" value="RNA_pol_sigma-70_dom"/>
</dbReference>
<evidence type="ECO:0000256" key="4">
    <source>
        <dbReference type="ARBA" id="ARBA00023163"/>
    </source>
</evidence>
<proteinExistence type="predicted"/>
<dbReference type="GO" id="GO:0006352">
    <property type="term" value="P:DNA-templated transcription initiation"/>
    <property type="evidence" value="ECO:0007669"/>
    <property type="project" value="InterPro"/>
</dbReference>
<dbReference type="InterPro" id="IPR013325">
    <property type="entry name" value="RNA_pol_sigma_r2"/>
</dbReference>
<keyword evidence="3" id="KW-0238">DNA-binding</keyword>
<dbReference type="InterPro" id="IPR007627">
    <property type="entry name" value="RNA_pol_sigma70_r2"/>
</dbReference>
<sequence>MKAELNEQALLKGLANNDSKAIETLYKDNFNMVQSFILNNNGSYDDARDIFQEAMIALYEKAKSDSFVLTSKINTYVYSICRRLWLKRLQQIGRYSNQIDSLDETVSVEEDLEIHEKRNAEFAIMDRALNSLGEPCKSLLEGYYVKKMDMQHLAKEFGYTNADNAKNQKYKCLIRLKKLFFAQYNIGE</sequence>
<dbReference type="SUPFAM" id="SSF88946">
    <property type="entry name" value="Sigma2 domain of RNA polymerase sigma factors"/>
    <property type="match status" value="1"/>
</dbReference>
<name>A0A1J5TM80_9ZZZZ</name>
<dbReference type="PANTHER" id="PTHR43133:SF8">
    <property type="entry name" value="RNA POLYMERASE SIGMA FACTOR HI_1459-RELATED"/>
    <property type="match status" value="1"/>
</dbReference>
<evidence type="ECO:0000256" key="1">
    <source>
        <dbReference type="ARBA" id="ARBA00023015"/>
    </source>
</evidence>
<evidence type="ECO:0000313" key="6">
    <source>
        <dbReference type="EMBL" id="OIR13110.1"/>
    </source>
</evidence>
<dbReference type="Pfam" id="PF04542">
    <property type="entry name" value="Sigma70_r2"/>
    <property type="match status" value="1"/>
</dbReference>
<accession>A0A1J5TM80</accession>
<evidence type="ECO:0000259" key="5">
    <source>
        <dbReference type="Pfam" id="PF04542"/>
    </source>
</evidence>
<dbReference type="AlphaFoldDB" id="A0A1J5TM80"/>
<feature type="domain" description="RNA polymerase sigma-70 region 2" evidence="5">
    <location>
        <begin position="25"/>
        <end position="92"/>
    </location>
</feature>
<dbReference type="GO" id="GO:0016987">
    <property type="term" value="F:sigma factor activity"/>
    <property type="evidence" value="ECO:0007669"/>
    <property type="project" value="UniProtKB-KW"/>
</dbReference>
<protein>
    <submittedName>
        <fullName evidence="6">RNA polymerase sigma factor</fullName>
    </submittedName>
</protein>